<dbReference type="InterPro" id="IPR036922">
    <property type="entry name" value="Rieske_2Fe-2S_sf"/>
</dbReference>
<dbReference type="EMBL" id="JAPDDS010000008">
    <property type="protein sequence ID" value="MCW1886055.1"/>
    <property type="molecule type" value="Genomic_DNA"/>
</dbReference>
<name>A0ABT3FR71_9BACT</name>
<proteinExistence type="predicted"/>
<dbReference type="PROSITE" id="PS51296">
    <property type="entry name" value="RIESKE"/>
    <property type="match status" value="1"/>
</dbReference>
<dbReference type="PANTHER" id="PTHR13847:SF281">
    <property type="entry name" value="FAD DEPENDENT OXIDOREDUCTASE DOMAIN-CONTAINING PROTEIN"/>
    <property type="match status" value="1"/>
</dbReference>
<dbReference type="Gene3D" id="2.102.10.10">
    <property type="entry name" value="Rieske [2Fe-2S] iron-sulphur domain"/>
    <property type="match status" value="1"/>
</dbReference>
<organism evidence="7 8">
    <name type="scientific">Luteolibacter flavescens</name>
    <dbReference type="NCBI Taxonomy" id="1859460"/>
    <lineage>
        <taxon>Bacteria</taxon>
        <taxon>Pseudomonadati</taxon>
        <taxon>Verrucomicrobiota</taxon>
        <taxon>Verrucomicrobiia</taxon>
        <taxon>Verrucomicrobiales</taxon>
        <taxon>Verrucomicrobiaceae</taxon>
        <taxon>Luteolibacter</taxon>
    </lineage>
</organism>
<keyword evidence="5" id="KW-1015">Disulfide bond</keyword>
<dbReference type="Proteomes" id="UP001207930">
    <property type="component" value="Unassembled WGS sequence"/>
</dbReference>
<dbReference type="InterPro" id="IPR036188">
    <property type="entry name" value="FAD/NAD-bd_sf"/>
</dbReference>
<dbReference type="Gene3D" id="3.50.50.60">
    <property type="entry name" value="FAD/NAD(P)-binding domain"/>
    <property type="match status" value="1"/>
</dbReference>
<dbReference type="InterPro" id="IPR005805">
    <property type="entry name" value="Rieske_Fe-S_prot_C"/>
</dbReference>
<dbReference type="PANTHER" id="PTHR13847">
    <property type="entry name" value="SARCOSINE DEHYDROGENASE-RELATED"/>
    <property type="match status" value="1"/>
</dbReference>
<dbReference type="InterPro" id="IPR006076">
    <property type="entry name" value="FAD-dep_OxRdtase"/>
</dbReference>
<evidence type="ECO:0000256" key="2">
    <source>
        <dbReference type="ARBA" id="ARBA00022723"/>
    </source>
</evidence>
<keyword evidence="1" id="KW-0001">2Fe-2S</keyword>
<dbReference type="InterPro" id="IPR017941">
    <property type="entry name" value="Rieske_2Fe-2S"/>
</dbReference>
<dbReference type="PRINTS" id="PR00162">
    <property type="entry name" value="RIESKE"/>
</dbReference>
<feature type="domain" description="Rieske" evidence="6">
    <location>
        <begin position="431"/>
        <end position="519"/>
    </location>
</feature>
<dbReference type="InterPro" id="IPR038010">
    <property type="entry name" value="YhfW_C"/>
</dbReference>
<keyword evidence="8" id="KW-1185">Reference proteome</keyword>
<comment type="caution">
    <text evidence="7">The sequence shown here is derived from an EMBL/GenBank/DDBJ whole genome shotgun (WGS) entry which is preliminary data.</text>
</comment>
<evidence type="ECO:0000256" key="4">
    <source>
        <dbReference type="ARBA" id="ARBA00023014"/>
    </source>
</evidence>
<evidence type="ECO:0000256" key="5">
    <source>
        <dbReference type="ARBA" id="ARBA00023157"/>
    </source>
</evidence>
<reference evidence="7 8" key="1">
    <citation type="submission" date="2022-10" db="EMBL/GenBank/DDBJ databases">
        <title>Luteolibacter flavescens strain MCCC 1K03193, whole genome shotgun sequencing project.</title>
        <authorList>
            <person name="Zhao G."/>
            <person name="Shen L."/>
        </authorList>
    </citation>
    <scope>NUCLEOTIDE SEQUENCE [LARGE SCALE GENOMIC DNA]</scope>
    <source>
        <strain evidence="7 8">MCCC 1K03193</strain>
    </source>
</reference>
<protein>
    <submittedName>
        <fullName evidence="7">FAD-dependent oxidoreductase</fullName>
    </submittedName>
</protein>
<evidence type="ECO:0000313" key="7">
    <source>
        <dbReference type="EMBL" id="MCW1886055.1"/>
    </source>
</evidence>
<dbReference type="Pfam" id="PF00355">
    <property type="entry name" value="Rieske"/>
    <property type="match status" value="1"/>
</dbReference>
<keyword evidence="2" id="KW-0479">Metal-binding</keyword>
<dbReference type="CDD" id="cd03477">
    <property type="entry name" value="Rieske_YhfW_C"/>
    <property type="match status" value="1"/>
</dbReference>
<sequence length="519" mass="56798">MAGDTDAREMEVELQNLPLWLDLPDGPAFPTLAEDTETGVLVIGGGITGVTAAWLLAREGRRVTLLERETIGARDSGHTTAHLTYLTDTRLPKLVDTLGKDDARLAWEAGRDAMAMIRSAVESLGIGCGFAVVPGYLALDDEEDQSMGGIALRREEELMLELGFDVVMDGVNPVTGTAAIRFREQMKFHPLKYLRALAADAVKHGAKIHEHTSVDEFHDDPKRVIAGGHEVRYDKVIIATHVPLQGTAQTMGAALFQSKLFPYSSYAVCVRIPADGVKELIWSDTAEPFRYVRMEAGEGGEAQVILGGEDHKTGQESDPDECFARLEEWLTKWIPDAEVTHRWSGQVIETVDGLPYIGETVQDQFVATGFSGNGFTYGTAAAMMALAWVRGEEHAWSKLFAPGRKTPLSLKEYLKENADATLRMIRDWLKTPDGHPQLLEPDEGRVMEHNGERVAAYRDPEGELHLCSAVCPHLGCVVAWNAAERTWDCPCHGSRFGATGKVIAGPAEKDLKDLTGVAL</sequence>
<dbReference type="SUPFAM" id="SSF51971">
    <property type="entry name" value="Nucleotide-binding domain"/>
    <property type="match status" value="1"/>
</dbReference>
<dbReference type="Gene3D" id="3.30.9.10">
    <property type="entry name" value="D-Amino Acid Oxidase, subunit A, domain 2"/>
    <property type="match status" value="1"/>
</dbReference>
<evidence type="ECO:0000313" key="8">
    <source>
        <dbReference type="Proteomes" id="UP001207930"/>
    </source>
</evidence>
<keyword evidence="4" id="KW-0411">Iron-sulfur</keyword>
<gene>
    <name evidence="7" type="ORF">OKA04_15055</name>
</gene>
<evidence type="ECO:0000256" key="3">
    <source>
        <dbReference type="ARBA" id="ARBA00023004"/>
    </source>
</evidence>
<evidence type="ECO:0000259" key="6">
    <source>
        <dbReference type="PROSITE" id="PS51296"/>
    </source>
</evidence>
<dbReference type="SUPFAM" id="SSF50022">
    <property type="entry name" value="ISP domain"/>
    <property type="match status" value="1"/>
</dbReference>
<dbReference type="RefSeq" id="WP_264502010.1">
    <property type="nucleotide sequence ID" value="NZ_JAPDDS010000008.1"/>
</dbReference>
<evidence type="ECO:0000256" key="1">
    <source>
        <dbReference type="ARBA" id="ARBA00022714"/>
    </source>
</evidence>
<accession>A0ABT3FR71</accession>
<keyword evidence="3" id="KW-0408">Iron</keyword>
<dbReference type="Pfam" id="PF01266">
    <property type="entry name" value="DAO"/>
    <property type="match status" value="1"/>
</dbReference>